<evidence type="ECO:0000256" key="2">
    <source>
        <dbReference type="ARBA" id="ARBA00008779"/>
    </source>
</evidence>
<evidence type="ECO:0000256" key="1">
    <source>
        <dbReference type="ARBA" id="ARBA00001913"/>
    </source>
</evidence>
<dbReference type="CDD" id="cd16147">
    <property type="entry name" value="G6S"/>
    <property type="match status" value="1"/>
</dbReference>
<organism evidence="8 9">
    <name type="scientific">Dreissena polymorpha</name>
    <name type="common">Zebra mussel</name>
    <name type="synonym">Mytilus polymorpha</name>
    <dbReference type="NCBI Taxonomy" id="45954"/>
    <lineage>
        <taxon>Eukaryota</taxon>
        <taxon>Metazoa</taxon>
        <taxon>Spiralia</taxon>
        <taxon>Lophotrochozoa</taxon>
        <taxon>Mollusca</taxon>
        <taxon>Bivalvia</taxon>
        <taxon>Autobranchia</taxon>
        <taxon>Heteroconchia</taxon>
        <taxon>Euheterodonta</taxon>
        <taxon>Imparidentia</taxon>
        <taxon>Neoheterodontei</taxon>
        <taxon>Myida</taxon>
        <taxon>Dreissenoidea</taxon>
        <taxon>Dreissenidae</taxon>
        <taxon>Dreissena</taxon>
    </lineage>
</organism>
<dbReference type="GO" id="GO:0008449">
    <property type="term" value="F:N-acetylglucosamine-6-sulfatase activity"/>
    <property type="evidence" value="ECO:0007669"/>
    <property type="project" value="TreeGrafter"/>
</dbReference>
<accession>A0A9D3Z3W0</accession>
<dbReference type="PROSITE" id="PS00523">
    <property type="entry name" value="SULFATASE_1"/>
    <property type="match status" value="1"/>
</dbReference>
<dbReference type="PANTHER" id="PTHR43108">
    <property type="entry name" value="N-ACETYLGLUCOSAMINE-6-SULFATASE FAMILY MEMBER"/>
    <property type="match status" value="1"/>
</dbReference>
<comment type="similarity">
    <text evidence="2">Belongs to the sulfatase family.</text>
</comment>
<dbReference type="Proteomes" id="UP000828390">
    <property type="component" value="Unassembled WGS sequence"/>
</dbReference>
<dbReference type="PANTHER" id="PTHR43108:SF16">
    <property type="entry name" value="EXTRACELLULAR SULFATASE SULF-1 HOMOLOG"/>
    <property type="match status" value="1"/>
</dbReference>
<keyword evidence="3 6" id="KW-0732">Signal</keyword>
<dbReference type="InterPro" id="IPR017850">
    <property type="entry name" value="Alkaline_phosphatase_core_sf"/>
</dbReference>
<dbReference type="InterPro" id="IPR024607">
    <property type="entry name" value="Sulfatase_CS"/>
</dbReference>
<dbReference type="GO" id="GO:0005539">
    <property type="term" value="F:glycosaminoglycan binding"/>
    <property type="evidence" value="ECO:0007669"/>
    <property type="project" value="TreeGrafter"/>
</dbReference>
<dbReference type="InterPro" id="IPR000917">
    <property type="entry name" value="Sulfatase_N"/>
</dbReference>
<evidence type="ECO:0000256" key="4">
    <source>
        <dbReference type="ARBA" id="ARBA00022801"/>
    </source>
</evidence>
<keyword evidence="9" id="KW-1185">Reference proteome</keyword>
<protein>
    <recommendedName>
        <fullName evidence="7">Sulfatase N-terminal domain-containing protein</fullName>
    </recommendedName>
</protein>
<keyword evidence="4" id="KW-0378">Hydrolase</keyword>
<feature type="chain" id="PRO_5039171088" description="Sulfatase N-terminal domain-containing protein" evidence="6">
    <location>
        <begin position="31"/>
        <end position="575"/>
    </location>
</feature>
<feature type="signal peptide" evidence="6">
    <location>
        <begin position="1"/>
        <end position="30"/>
    </location>
</feature>
<comment type="cofactor">
    <cofactor evidence="1">
        <name>Ca(2+)</name>
        <dbReference type="ChEBI" id="CHEBI:29108"/>
    </cofactor>
</comment>
<evidence type="ECO:0000313" key="9">
    <source>
        <dbReference type="Proteomes" id="UP000828390"/>
    </source>
</evidence>
<comment type="caution">
    <text evidence="8">The sequence shown here is derived from an EMBL/GenBank/DDBJ whole genome shotgun (WGS) entry which is preliminary data.</text>
</comment>
<proteinExistence type="inferred from homology"/>
<evidence type="ECO:0000256" key="6">
    <source>
        <dbReference type="SAM" id="SignalP"/>
    </source>
</evidence>
<feature type="domain" description="Sulfatase N-terminal" evidence="7">
    <location>
        <begin position="73"/>
        <end position="403"/>
    </location>
</feature>
<reference evidence="8" key="1">
    <citation type="journal article" date="2019" name="bioRxiv">
        <title>The Genome of the Zebra Mussel, Dreissena polymorpha: A Resource for Invasive Species Research.</title>
        <authorList>
            <person name="McCartney M.A."/>
            <person name="Auch B."/>
            <person name="Kono T."/>
            <person name="Mallez S."/>
            <person name="Zhang Y."/>
            <person name="Obille A."/>
            <person name="Becker A."/>
            <person name="Abrahante J.E."/>
            <person name="Garbe J."/>
            <person name="Badalamenti J.P."/>
            <person name="Herman A."/>
            <person name="Mangelson H."/>
            <person name="Liachko I."/>
            <person name="Sullivan S."/>
            <person name="Sone E.D."/>
            <person name="Koren S."/>
            <person name="Silverstein K.A.T."/>
            <person name="Beckman K.B."/>
            <person name="Gohl D.M."/>
        </authorList>
    </citation>
    <scope>NUCLEOTIDE SEQUENCE</scope>
    <source>
        <strain evidence="8">Duluth1</strain>
        <tissue evidence="8">Whole animal</tissue>
    </source>
</reference>
<evidence type="ECO:0000256" key="3">
    <source>
        <dbReference type="ARBA" id="ARBA00022729"/>
    </source>
</evidence>
<gene>
    <name evidence="8" type="ORF">DPMN_069588</name>
</gene>
<dbReference type="SUPFAM" id="SSF53649">
    <property type="entry name" value="Alkaline phosphatase-like"/>
    <property type="match status" value="1"/>
</dbReference>
<reference evidence="8" key="2">
    <citation type="submission" date="2020-11" db="EMBL/GenBank/DDBJ databases">
        <authorList>
            <person name="McCartney M.A."/>
            <person name="Auch B."/>
            <person name="Kono T."/>
            <person name="Mallez S."/>
            <person name="Becker A."/>
            <person name="Gohl D.M."/>
            <person name="Silverstein K.A.T."/>
            <person name="Koren S."/>
            <person name="Bechman K.B."/>
            <person name="Herman A."/>
            <person name="Abrahante J.E."/>
            <person name="Garbe J."/>
        </authorList>
    </citation>
    <scope>NUCLEOTIDE SEQUENCE</scope>
    <source>
        <strain evidence="8">Duluth1</strain>
        <tissue evidence="8">Whole animal</tissue>
    </source>
</reference>
<dbReference type="Pfam" id="PF00884">
    <property type="entry name" value="Sulfatase"/>
    <property type="match status" value="1"/>
</dbReference>
<name>A0A9D3Z3W0_DREPO</name>
<keyword evidence="5" id="KW-0325">Glycoprotein</keyword>
<dbReference type="AlphaFoldDB" id="A0A9D3Z3W0"/>
<sequence length="575" mass="66964">MATVSQFQQTLTIYTVSVLLIMTFAREAAANRNMGRNQEDSIARSRSFRRSQNTFSRYYNPGSPKTQQRSKRPNIILVLTDDQDELLGSMSTMTKTLKIMGQEGIQFNNSFVSTPMCCPSRSTLLTGLYPHNHHVYTNNDNCSGTEWQKIHEPRTFAKYLSDAGYRTGFFGKYLNEYNGTYIPPGWREWVGLVKNSRFYNYTLNFNGQKVKHDDNYYRDYFTDLIANDSVTFLKQSKQYFSDKPVMMMLSVPAPHGPEDSAPQYQHMFENNTQHRTPSWNYMNNSDKQWLLKEIKLMQPMEMAFTDLLQRKRLQTLQSVDSLMEKIYYQLRLLNELDNTYIIYTSDHGYHLGQFGILKGKALPYDFDIRVPLFIRGPGVLRDTKIPNIVGNVDIAPTILDMAGLAIPDHMDGRSMLTLIKHHKQENNVRGDLVFPRRPWRNSLLIERGKVTMKIIRDLNREKDDQLLKEQGGQLVSYVDTNLRKTLKICADPSNQEPCKLGQRWVCLKDHKGRKRAQKCRNYNRTTTENEYLPDSLPYGRYVPRAQELYTRNKRSPMCDCSQRNKVKGRSVKKRS</sequence>
<evidence type="ECO:0000313" key="8">
    <source>
        <dbReference type="EMBL" id="KAH3710121.1"/>
    </source>
</evidence>
<evidence type="ECO:0000256" key="5">
    <source>
        <dbReference type="ARBA" id="ARBA00023180"/>
    </source>
</evidence>
<dbReference type="EMBL" id="JAIWYP010000014">
    <property type="protein sequence ID" value="KAH3710121.1"/>
    <property type="molecule type" value="Genomic_DNA"/>
</dbReference>
<dbReference type="Gene3D" id="3.40.720.10">
    <property type="entry name" value="Alkaline Phosphatase, subunit A"/>
    <property type="match status" value="1"/>
</dbReference>
<evidence type="ECO:0000259" key="7">
    <source>
        <dbReference type="Pfam" id="PF00884"/>
    </source>
</evidence>